<evidence type="ECO:0000256" key="10">
    <source>
        <dbReference type="SAM" id="MobiDB-lite"/>
    </source>
</evidence>
<organism evidence="12 13">
    <name type="scientific">Gandjariella thermophila</name>
    <dbReference type="NCBI Taxonomy" id="1931992"/>
    <lineage>
        <taxon>Bacteria</taxon>
        <taxon>Bacillati</taxon>
        <taxon>Actinomycetota</taxon>
        <taxon>Actinomycetes</taxon>
        <taxon>Pseudonocardiales</taxon>
        <taxon>Pseudonocardiaceae</taxon>
        <taxon>Gandjariella</taxon>
    </lineage>
</organism>
<feature type="compositionally biased region" description="Basic and acidic residues" evidence="10">
    <location>
        <begin position="1"/>
        <end position="10"/>
    </location>
</feature>
<protein>
    <submittedName>
        <fullName evidence="12">Chloride channel protein</fullName>
    </submittedName>
</protein>
<dbReference type="InterPro" id="IPR050368">
    <property type="entry name" value="ClC-type_chloride_channel"/>
</dbReference>
<feature type="transmembrane region" description="Helical" evidence="11">
    <location>
        <begin position="285"/>
        <end position="312"/>
    </location>
</feature>
<dbReference type="PANTHER" id="PTHR43427">
    <property type="entry name" value="CHLORIDE CHANNEL PROTEIN CLC-E"/>
    <property type="match status" value="1"/>
</dbReference>
<keyword evidence="8" id="KW-0868">Chloride</keyword>
<name>A0A4D4J0A6_9PSEU</name>
<dbReference type="Proteomes" id="UP000298860">
    <property type="component" value="Unassembled WGS sequence"/>
</dbReference>
<dbReference type="RefSeq" id="WP_137813034.1">
    <property type="nucleotide sequence ID" value="NZ_BJFL01000005.1"/>
</dbReference>
<keyword evidence="7" id="KW-0869">Chloride channel</keyword>
<feature type="transmembrane region" description="Helical" evidence="11">
    <location>
        <begin position="63"/>
        <end position="85"/>
    </location>
</feature>
<keyword evidence="5" id="KW-0406">Ion transport</keyword>
<feature type="region of interest" description="Disordered" evidence="10">
    <location>
        <begin position="1"/>
        <end position="38"/>
    </location>
</feature>
<feature type="transmembrane region" description="Helical" evidence="11">
    <location>
        <begin position="252"/>
        <end position="273"/>
    </location>
</feature>
<dbReference type="GO" id="GO:0034707">
    <property type="term" value="C:chloride channel complex"/>
    <property type="evidence" value="ECO:0007669"/>
    <property type="project" value="UniProtKB-KW"/>
</dbReference>
<feature type="transmembrane region" description="Helical" evidence="11">
    <location>
        <begin position="426"/>
        <end position="451"/>
    </location>
</feature>
<evidence type="ECO:0000256" key="3">
    <source>
        <dbReference type="ARBA" id="ARBA00022692"/>
    </source>
</evidence>
<comment type="subcellular location">
    <subcellularLocation>
        <location evidence="1">Membrane</location>
        <topology evidence="1">Multi-pass membrane protein</topology>
    </subcellularLocation>
</comment>
<dbReference type="Pfam" id="PF00654">
    <property type="entry name" value="Voltage_CLC"/>
    <property type="match status" value="1"/>
</dbReference>
<dbReference type="CDD" id="cd00400">
    <property type="entry name" value="Voltage_gated_ClC"/>
    <property type="match status" value="1"/>
</dbReference>
<feature type="transmembrane region" description="Helical" evidence="11">
    <location>
        <begin position="362"/>
        <end position="382"/>
    </location>
</feature>
<keyword evidence="3 11" id="KW-0812">Transmembrane</keyword>
<evidence type="ECO:0000256" key="1">
    <source>
        <dbReference type="ARBA" id="ARBA00004141"/>
    </source>
</evidence>
<evidence type="ECO:0000313" key="12">
    <source>
        <dbReference type="EMBL" id="GDY29881.1"/>
    </source>
</evidence>
<feature type="transmembrane region" description="Helical" evidence="11">
    <location>
        <begin position="457"/>
        <end position="479"/>
    </location>
</feature>
<dbReference type="GO" id="GO:0005254">
    <property type="term" value="F:chloride channel activity"/>
    <property type="evidence" value="ECO:0007669"/>
    <property type="project" value="UniProtKB-KW"/>
</dbReference>
<dbReference type="AlphaFoldDB" id="A0A4D4J0A6"/>
<evidence type="ECO:0000256" key="4">
    <source>
        <dbReference type="ARBA" id="ARBA00022989"/>
    </source>
</evidence>
<evidence type="ECO:0000313" key="13">
    <source>
        <dbReference type="Proteomes" id="UP000298860"/>
    </source>
</evidence>
<evidence type="ECO:0000256" key="2">
    <source>
        <dbReference type="ARBA" id="ARBA00022448"/>
    </source>
</evidence>
<dbReference type="PRINTS" id="PR00762">
    <property type="entry name" value="CLCHANNEL"/>
</dbReference>
<dbReference type="SUPFAM" id="SSF81340">
    <property type="entry name" value="Clc chloride channel"/>
    <property type="match status" value="1"/>
</dbReference>
<keyword evidence="4 11" id="KW-1133">Transmembrane helix</keyword>
<evidence type="ECO:0000256" key="9">
    <source>
        <dbReference type="ARBA" id="ARBA00023303"/>
    </source>
</evidence>
<feature type="transmembrane region" description="Helical" evidence="11">
    <location>
        <begin position="216"/>
        <end position="240"/>
    </location>
</feature>
<evidence type="ECO:0000256" key="8">
    <source>
        <dbReference type="ARBA" id="ARBA00023214"/>
    </source>
</evidence>
<evidence type="ECO:0000256" key="5">
    <source>
        <dbReference type="ARBA" id="ARBA00023065"/>
    </source>
</evidence>
<dbReference type="InterPro" id="IPR001807">
    <property type="entry name" value="ClC"/>
</dbReference>
<sequence>MSMARGDGEALRAPGLGEADDPRGHDRPPGGGRGGAARTGRLRRLLGLLARLLPRDRAYFRRWVPLGVVIGAVAGFGAIALRGLLDLVTHGLLGELSGFHPATVAADGGAHPASGIGRWWAVPLAVAGGALVSALLVRWLAPETSGHGTDAAIDAIHHDPKGMRSRVTVVKMVASALTLGSGGSGGTEGPAAQISAAFGSVVARVFRLTTEEARTAVAAGLASGVGAVFRAPFGGALLGVELPYRRDMAGEMLVPSLIASIVAYLEFGAAYGFGAMFGDHPALAVAVYQLPLFLVLGVLAGLTARCFCWAFYRAKAAFDGWGRVPSVLRPAVAGLAVGAFGLLLPEVLGTSYGVAQSTMDRYWLLGTSLWVVLAFPLAKILATSLTVGSGGSGGVFGPGMVIGAGVGAAFWRLLAYTPIPLPDPAVFVLVGMAACLGSAIHAPVAVTVMVAEVTGSAGALFPAILAVAAATLVVGDVSLYRSQPHKRTSVAEADPAPNPPAGVTAALNGHAERSQFDPGMVSPVPVPDELTKPGCRFPGGATA</sequence>
<accession>A0A4D4J0A6</accession>
<feature type="transmembrane region" description="Helical" evidence="11">
    <location>
        <begin position="332"/>
        <end position="355"/>
    </location>
</feature>
<dbReference type="Gene3D" id="1.10.3080.10">
    <property type="entry name" value="Clc chloride channel"/>
    <property type="match status" value="1"/>
</dbReference>
<dbReference type="PANTHER" id="PTHR43427:SF6">
    <property type="entry name" value="CHLORIDE CHANNEL PROTEIN CLC-E"/>
    <property type="match status" value="1"/>
</dbReference>
<keyword evidence="6 11" id="KW-0472">Membrane</keyword>
<keyword evidence="9" id="KW-0407">Ion channel</keyword>
<gene>
    <name evidence="12" type="ORF">GTS_15140</name>
</gene>
<dbReference type="OrthoDB" id="9767361at2"/>
<proteinExistence type="predicted"/>
<keyword evidence="2" id="KW-0813">Transport</keyword>
<evidence type="ECO:0000256" key="6">
    <source>
        <dbReference type="ARBA" id="ARBA00023136"/>
    </source>
</evidence>
<comment type="caution">
    <text evidence="12">The sequence shown here is derived from an EMBL/GenBank/DDBJ whole genome shotgun (WGS) entry which is preliminary data.</text>
</comment>
<dbReference type="InterPro" id="IPR014743">
    <property type="entry name" value="Cl-channel_core"/>
</dbReference>
<reference evidence="13" key="1">
    <citation type="submission" date="2019-04" db="EMBL/GenBank/DDBJ databases">
        <title>Draft genome sequence of Pseudonocardiaceae bacterium SL3-2-4.</title>
        <authorList>
            <person name="Ningsih F."/>
            <person name="Yokota A."/>
            <person name="Sakai Y."/>
            <person name="Nanatani K."/>
            <person name="Yabe S."/>
            <person name="Oetari A."/>
            <person name="Sjamsuridzal W."/>
        </authorList>
    </citation>
    <scope>NUCLEOTIDE SEQUENCE [LARGE SCALE GENOMIC DNA]</scope>
    <source>
        <strain evidence="13">SL3-2-4</strain>
    </source>
</reference>
<feature type="region of interest" description="Disordered" evidence="10">
    <location>
        <begin position="486"/>
        <end position="543"/>
    </location>
</feature>
<keyword evidence="13" id="KW-1185">Reference proteome</keyword>
<feature type="transmembrane region" description="Helical" evidence="11">
    <location>
        <begin position="394"/>
        <end position="414"/>
    </location>
</feature>
<dbReference type="EMBL" id="BJFL01000005">
    <property type="protein sequence ID" value="GDY29881.1"/>
    <property type="molecule type" value="Genomic_DNA"/>
</dbReference>
<evidence type="ECO:0000256" key="11">
    <source>
        <dbReference type="SAM" id="Phobius"/>
    </source>
</evidence>
<feature type="transmembrane region" description="Helical" evidence="11">
    <location>
        <begin position="119"/>
        <end position="141"/>
    </location>
</feature>
<evidence type="ECO:0000256" key="7">
    <source>
        <dbReference type="ARBA" id="ARBA00023173"/>
    </source>
</evidence>